<dbReference type="InterPro" id="IPR007016">
    <property type="entry name" value="O-antigen_ligase-rel_domated"/>
</dbReference>
<organism evidence="7 8">
    <name type="scientific">Cytophaga hutchinsonii (strain ATCC 33406 / DSM 1761 / CIP 103989 / NBRC 15051 / NCIMB 9469 / D465)</name>
    <dbReference type="NCBI Taxonomy" id="269798"/>
    <lineage>
        <taxon>Bacteria</taxon>
        <taxon>Pseudomonadati</taxon>
        <taxon>Bacteroidota</taxon>
        <taxon>Cytophagia</taxon>
        <taxon>Cytophagales</taxon>
        <taxon>Cytophagaceae</taxon>
        <taxon>Cytophaga</taxon>
    </lineage>
</organism>
<keyword evidence="7" id="KW-0436">Ligase</keyword>
<dbReference type="AlphaFoldDB" id="A0A6N4SNN1"/>
<dbReference type="EMBL" id="CP000383">
    <property type="protein sequence ID" value="ABG57889.1"/>
    <property type="molecule type" value="Genomic_DNA"/>
</dbReference>
<feature type="transmembrane region" description="Helical" evidence="5">
    <location>
        <begin position="341"/>
        <end position="362"/>
    </location>
</feature>
<evidence type="ECO:0000313" key="8">
    <source>
        <dbReference type="Proteomes" id="UP000001822"/>
    </source>
</evidence>
<feature type="transmembrane region" description="Helical" evidence="5">
    <location>
        <begin position="20"/>
        <end position="51"/>
    </location>
</feature>
<feature type="transmembrane region" description="Helical" evidence="5">
    <location>
        <begin position="123"/>
        <end position="144"/>
    </location>
</feature>
<name>A0A6N4SNN1_CYTH3</name>
<dbReference type="PANTHER" id="PTHR37422:SF13">
    <property type="entry name" value="LIPOPOLYSACCHARIDE BIOSYNTHESIS PROTEIN PA4999-RELATED"/>
    <property type="match status" value="1"/>
</dbReference>
<dbReference type="PROSITE" id="PS51257">
    <property type="entry name" value="PROKAR_LIPOPROTEIN"/>
    <property type="match status" value="1"/>
</dbReference>
<feature type="transmembrane region" description="Helical" evidence="5">
    <location>
        <begin position="394"/>
        <end position="413"/>
    </location>
</feature>
<feature type="transmembrane region" description="Helical" evidence="5">
    <location>
        <begin position="196"/>
        <end position="229"/>
    </location>
</feature>
<dbReference type="InterPro" id="IPR051533">
    <property type="entry name" value="WaaL-like"/>
</dbReference>
<evidence type="ECO:0000256" key="2">
    <source>
        <dbReference type="ARBA" id="ARBA00022692"/>
    </source>
</evidence>
<keyword evidence="8" id="KW-1185">Reference proteome</keyword>
<dbReference type="KEGG" id="chu:CHU_0602"/>
<keyword evidence="2 5" id="KW-0812">Transmembrane</keyword>
<evidence type="ECO:0000259" key="6">
    <source>
        <dbReference type="Pfam" id="PF04932"/>
    </source>
</evidence>
<accession>A0A6N4SNN1</accession>
<gene>
    <name evidence="7" type="ordered locus">CHU_0602</name>
</gene>
<evidence type="ECO:0000256" key="1">
    <source>
        <dbReference type="ARBA" id="ARBA00004141"/>
    </source>
</evidence>
<dbReference type="Pfam" id="PF04932">
    <property type="entry name" value="Wzy_C"/>
    <property type="match status" value="1"/>
</dbReference>
<feature type="transmembrane region" description="Helical" evidence="5">
    <location>
        <begin position="165"/>
        <end position="184"/>
    </location>
</feature>
<comment type="subcellular location">
    <subcellularLocation>
        <location evidence="1">Membrane</location>
        <topology evidence="1">Multi-pass membrane protein</topology>
    </subcellularLocation>
</comment>
<evidence type="ECO:0000256" key="5">
    <source>
        <dbReference type="SAM" id="Phobius"/>
    </source>
</evidence>
<dbReference type="Proteomes" id="UP000001822">
    <property type="component" value="Chromosome"/>
</dbReference>
<dbReference type="GO" id="GO:0016874">
    <property type="term" value="F:ligase activity"/>
    <property type="evidence" value="ECO:0007669"/>
    <property type="project" value="UniProtKB-KW"/>
</dbReference>
<feature type="transmembrane region" description="Helical" evidence="5">
    <location>
        <begin position="66"/>
        <end position="83"/>
    </location>
</feature>
<evidence type="ECO:0000256" key="3">
    <source>
        <dbReference type="ARBA" id="ARBA00022989"/>
    </source>
</evidence>
<keyword evidence="3 5" id="KW-1133">Transmembrane helix</keyword>
<protein>
    <submittedName>
        <fullName evidence="7">Lipid A core--O-antigen ligase</fullName>
    </submittedName>
</protein>
<feature type="domain" description="O-antigen ligase-related" evidence="6">
    <location>
        <begin position="203"/>
        <end position="357"/>
    </location>
</feature>
<dbReference type="PANTHER" id="PTHR37422">
    <property type="entry name" value="TEICHURONIC ACID BIOSYNTHESIS PROTEIN TUAE"/>
    <property type="match status" value="1"/>
</dbReference>
<evidence type="ECO:0000256" key="4">
    <source>
        <dbReference type="ARBA" id="ARBA00023136"/>
    </source>
</evidence>
<keyword evidence="4 5" id="KW-0472">Membrane</keyword>
<reference evidence="7 8" key="1">
    <citation type="journal article" date="2007" name="Appl. Environ. Microbiol.">
        <title>Genome sequence of the cellulolytic gliding bacterium Cytophaga hutchinsonii.</title>
        <authorList>
            <person name="Xie G."/>
            <person name="Bruce D.C."/>
            <person name="Challacombe J.F."/>
            <person name="Chertkov O."/>
            <person name="Detter J.C."/>
            <person name="Gilna P."/>
            <person name="Han C.S."/>
            <person name="Lucas S."/>
            <person name="Misra M."/>
            <person name="Myers G.L."/>
            <person name="Richardson P."/>
            <person name="Tapia R."/>
            <person name="Thayer N."/>
            <person name="Thompson L.S."/>
            <person name="Brettin T.S."/>
            <person name="Henrissat B."/>
            <person name="Wilson D.B."/>
            <person name="McBride M.J."/>
        </authorList>
    </citation>
    <scope>NUCLEOTIDE SEQUENCE [LARGE SCALE GENOMIC DNA]</scope>
    <source>
        <strain evidence="8">ATCC 33406 / DSM 1761 / CIP 103989 / NBRC 15051 / NCIMB 9469 / D465</strain>
    </source>
</reference>
<dbReference type="GO" id="GO:0016020">
    <property type="term" value="C:membrane"/>
    <property type="evidence" value="ECO:0007669"/>
    <property type="project" value="UniProtKB-SubCell"/>
</dbReference>
<sequence length="416" mass="47286">MMKLSGKNIQINIAFINNWFLIAGCLALVGIFFSRAMISIGMIGIALLYFLDRGWAKSFTWKQEDLQWFAGLPILIIYLIGVLWTDDYSYWTERVQVKIPLLFLPLGFWAVKDSITRATIDVLIMIFISLCAATALGSFIYYLLHYKEITESYKHAKTIPTIIEHIRYSLLLTIAFFASIQAYLTSSVMVTKVQKGIVAGLGIFLFLFLHVLSIRSGLLALYTTCFLWLIIQVFKSGNKKLLLLFPAAAAFLVAMYFFVPSLHNKVNYMVRDVNQFVTGKSVNNYSDGNRLLSMKIGVEVGMQHPWIGVGSGDVQQEMNAVYKKEYPDIDEHNWLIPHSQFVYIFTALGIIGFVIFMICLIYPFLNKEVSLDIFCMAVLVSTYTSYLSEATLELQQGIVLVSLLFGMAYIRLFSKE</sequence>
<evidence type="ECO:0000313" key="7">
    <source>
        <dbReference type="EMBL" id="ABG57889.1"/>
    </source>
</evidence>
<feature type="transmembrane region" description="Helical" evidence="5">
    <location>
        <begin position="241"/>
        <end position="259"/>
    </location>
</feature>
<proteinExistence type="predicted"/>